<dbReference type="EMBL" id="SNRW01019868">
    <property type="protein sequence ID" value="KAA6365977.1"/>
    <property type="molecule type" value="Genomic_DNA"/>
</dbReference>
<proteinExistence type="predicted"/>
<feature type="non-terminal residue" evidence="1">
    <location>
        <position position="133"/>
    </location>
</feature>
<protein>
    <submittedName>
        <fullName evidence="1">Uncharacterized protein</fullName>
    </submittedName>
</protein>
<name>A0A5J4U5T8_9EUKA</name>
<gene>
    <name evidence="1" type="ORF">EZS28_038496</name>
</gene>
<accession>A0A5J4U5T8</accession>
<comment type="caution">
    <text evidence="1">The sequence shown here is derived from an EMBL/GenBank/DDBJ whole genome shotgun (WGS) entry which is preliminary data.</text>
</comment>
<sequence>MAGNIKQFVVNNEMYDLLNNTDDSEETFKEIHRSIPQIKDHAKDIAFMKRLLHLIIIGYTLRKTEMTEIVNSTSLSDTLLQILQQLSTNEENEQAIISAILCSIGAMGRIKQMAFLARKEGRPCGGDFIIWGD</sequence>
<evidence type="ECO:0000313" key="2">
    <source>
        <dbReference type="Proteomes" id="UP000324800"/>
    </source>
</evidence>
<organism evidence="1 2">
    <name type="scientific">Streblomastix strix</name>
    <dbReference type="NCBI Taxonomy" id="222440"/>
    <lineage>
        <taxon>Eukaryota</taxon>
        <taxon>Metamonada</taxon>
        <taxon>Preaxostyla</taxon>
        <taxon>Oxymonadida</taxon>
        <taxon>Streblomastigidae</taxon>
        <taxon>Streblomastix</taxon>
    </lineage>
</organism>
<dbReference type="AlphaFoldDB" id="A0A5J4U5T8"/>
<dbReference type="Proteomes" id="UP000324800">
    <property type="component" value="Unassembled WGS sequence"/>
</dbReference>
<reference evidence="1 2" key="1">
    <citation type="submission" date="2019-03" db="EMBL/GenBank/DDBJ databases">
        <title>Single cell metagenomics reveals metabolic interactions within the superorganism composed of flagellate Streblomastix strix and complex community of Bacteroidetes bacteria on its surface.</title>
        <authorList>
            <person name="Treitli S.C."/>
            <person name="Kolisko M."/>
            <person name="Husnik F."/>
            <person name="Keeling P."/>
            <person name="Hampl V."/>
        </authorList>
    </citation>
    <scope>NUCLEOTIDE SEQUENCE [LARGE SCALE GENOMIC DNA]</scope>
    <source>
        <strain evidence="1">ST1C</strain>
    </source>
</reference>
<evidence type="ECO:0000313" key="1">
    <source>
        <dbReference type="EMBL" id="KAA6365977.1"/>
    </source>
</evidence>